<keyword evidence="6" id="KW-1185">Reference proteome</keyword>
<feature type="region of interest" description="Disordered" evidence="3">
    <location>
        <begin position="181"/>
        <end position="207"/>
    </location>
</feature>
<feature type="compositionally biased region" description="Gly residues" evidence="3">
    <location>
        <begin position="183"/>
        <end position="207"/>
    </location>
</feature>
<dbReference type="CDD" id="cd04301">
    <property type="entry name" value="NAT_SF"/>
    <property type="match status" value="1"/>
</dbReference>
<evidence type="ECO:0000256" key="2">
    <source>
        <dbReference type="ARBA" id="ARBA00023315"/>
    </source>
</evidence>
<keyword evidence="2" id="KW-0012">Acyltransferase</keyword>
<evidence type="ECO:0000256" key="1">
    <source>
        <dbReference type="ARBA" id="ARBA00022679"/>
    </source>
</evidence>
<dbReference type="PANTHER" id="PTHR43877">
    <property type="entry name" value="AMINOALKYLPHOSPHONATE N-ACETYLTRANSFERASE-RELATED-RELATED"/>
    <property type="match status" value="1"/>
</dbReference>
<dbReference type="PANTHER" id="PTHR43877:SF2">
    <property type="entry name" value="AMINOALKYLPHOSPHONATE N-ACETYLTRANSFERASE-RELATED"/>
    <property type="match status" value="1"/>
</dbReference>
<dbReference type="InterPro" id="IPR016181">
    <property type="entry name" value="Acyl_CoA_acyltransferase"/>
</dbReference>
<dbReference type="InterPro" id="IPR000182">
    <property type="entry name" value="GNAT_dom"/>
</dbReference>
<feature type="domain" description="N-acetyltransferase" evidence="4">
    <location>
        <begin position="20"/>
        <end position="167"/>
    </location>
</feature>
<accession>A0ABV9VJA2</accession>
<evidence type="ECO:0000259" key="4">
    <source>
        <dbReference type="PROSITE" id="PS51186"/>
    </source>
</evidence>
<dbReference type="Pfam" id="PF00583">
    <property type="entry name" value="Acetyltransf_1"/>
    <property type="match status" value="1"/>
</dbReference>
<dbReference type="GeneID" id="31238040"/>
<evidence type="ECO:0000313" key="6">
    <source>
        <dbReference type="Proteomes" id="UP001595908"/>
    </source>
</evidence>
<proteinExistence type="predicted"/>
<keyword evidence="1" id="KW-0808">Transferase</keyword>
<comment type="caution">
    <text evidence="5">The sequence shown here is derived from an EMBL/GenBank/DDBJ whole genome shotgun (WGS) entry which is preliminary data.</text>
</comment>
<dbReference type="PROSITE" id="PS51186">
    <property type="entry name" value="GNAT"/>
    <property type="match status" value="1"/>
</dbReference>
<organism evidence="5 6">
    <name type="scientific">Streptomyces atroolivaceus</name>
    <dbReference type="NCBI Taxonomy" id="66869"/>
    <lineage>
        <taxon>Bacteria</taxon>
        <taxon>Bacillati</taxon>
        <taxon>Actinomycetota</taxon>
        <taxon>Actinomycetes</taxon>
        <taxon>Kitasatosporales</taxon>
        <taxon>Streptomycetaceae</taxon>
        <taxon>Streptomyces</taxon>
    </lineage>
</organism>
<dbReference type="InterPro" id="IPR050832">
    <property type="entry name" value="Bact_Acetyltransf"/>
</dbReference>
<dbReference type="Proteomes" id="UP001595908">
    <property type="component" value="Unassembled WGS sequence"/>
</dbReference>
<dbReference type="SUPFAM" id="SSF55729">
    <property type="entry name" value="Acyl-CoA N-acyltransferases (Nat)"/>
    <property type="match status" value="1"/>
</dbReference>
<dbReference type="EMBL" id="JBHSJE010000014">
    <property type="protein sequence ID" value="MFC4983154.1"/>
    <property type="molecule type" value="Genomic_DNA"/>
</dbReference>
<name>A0ABV9VJA2_STRAZ</name>
<reference evidence="6" key="1">
    <citation type="journal article" date="2019" name="Int. J. Syst. Evol. Microbiol.">
        <title>The Global Catalogue of Microorganisms (GCM) 10K type strain sequencing project: providing services to taxonomists for standard genome sequencing and annotation.</title>
        <authorList>
            <consortium name="The Broad Institute Genomics Platform"/>
            <consortium name="The Broad Institute Genome Sequencing Center for Infectious Disease"/>
            <person name="Wu L."/>
            <person name="Ma J."/>
        </authorList>
    </citation>
    <scope>NUCLEOTIDE SEQUENCE [LARGE SCALE GENOMIC DNA]</scope>
    <source>
        <strain evidence="6">ICMP 257</strain>
    </source>
</reference>
<protein>
    <submittedName>
        <fullName evidence="5">GNAT family N-acetyltransferase</fullName>
    </submittedName>
</protein>
<dbReference type="Gene3D" id="3.40.630.30">
    <property type="match status" value="1"/>
</dbReference>
<evidence type="ECO:0000313" key="5">
    <source>
        <dbReference type="EMBL" id="MFC4983154.1"/>
    </source>
</evidence>
<gene>
    <name evidence="5" type="ORF">ACFPL4_33265</name>
</gene>
<evidence type="ECO:0000256" key="3">
    <source>
        <dbReference type="SAM" id="MobiDB-lite"/>
    </source>
</evidence>
<sequence length="207" mass="21743">MTSVPTAPGAPAWIRPTPSVTAVPYNHPDARRLTQALRAEQLGLYGFADDPDATPETDFDPPGLFLVAHLGQEAIGCGGVRFLDEHTGEVKRMYVSIGARGQGTGRHLLGNLEQHAASRGATRIMLETGRRNAAALALYHRTGYLPCPSYVAGRDPRVNRAMTKRLGSSSCGGDREVVLQQRGPGGVDAGAQGGEGPAGVAGGHQVR</sequence>
<dbReference type="RefSeq" id="WP_078598242.1">
    <property type="nucleotide sequence ID" value="NZ_JBHSJE010000014.1"/>
</dbReference>